<reference evidence="2 3" key="1">
    <citation type="submission" date="2016-04" db="EMBL/GenBank/DDBJ databases">
        <title>Genome analyses suggest a sexual origin of heterokaryosis in a supposedly ancient asexual fungus.</title>
        <authorList>
            <person name="Ropars J."/>
            <person name="Sedzielewska K."/>
            <person name="Noel J."/>
            <person name="Charron P."/>
            <person name="Farinelli L."/>
            <person name="Marton T."/>
            <person name="Kruger M."/>
            <person name="Pelin A."/>
            <person name="Brachmann A."/>
            <person name="Corradi N."/>
        </authorList>
    </citation>
    <scope>NUCLEOTIDE SEQUENCE [LARGE SCALE GENOMIC DNA]</scope>
    <source>
        <strain evidence="2 3">C2</strain>
    </source>
</reference>
<feature type="compositionally biased region" description="Low complexity" evidence="1">
    <location>
        <begin position="177"/>
        <end position="188"/>
    </location>
</feature>
<accession>A0A2N1MB10</accession>
<evidence type="ECO:0000313" key="3">
    <source>
        <dbReference type="Proteomes" id="UP000233469"/>
    </source>
</evidence>
<dbReference type="AlphaFoldDB" id="A0A2N1MB10"/>
<feature type="compositionally biased region" description="Basic and acidic residues" evidence="1">
    <location>
        <begin position="205"/>
        <end position="218"/>
    </location>
</feature>
<feature type="compositionally biased region" description="Polar residues" evidence="1">
    <location>
        <begin position="163"/>
        <end position="176"/>
    </location>
</feature>
<dbReference type="VEuPathDB" id="FungiDB:FUN_004766"/>
<name>A0A2N1MB10_9GLOM</name>
<comment type="caution">
    <text evidence="2">The sequence shown here is derived from an EMBL/GenBank/DDBJ whole genome shotgun (WGS) entry which is preliminary data.</text>
</comment>
<dbReference type="EMBL" id="LLXL01003362">
    <property type="protein sequence ID" value="PKK58820.1"/>
    <property type="molecule type" value="Genomic_DNA"/>
</dbReference>
<sequence length="560" mass="65470">MNKMCSKVDEAIKSYLEMHRPASWSYNYFLKNNKPLIIEELNGSPWPDKSSLWKKEFIRVAQQTTSKKKFIDKVMFWFKEIAGSAPAKRCRRSCGYRPVITKEKTDKRFWREIEDAQKSEQSKSKIEKNSLRYVDSVIESSVNDSESARTFLSNKLKSFVSTNQYENPSRKQQPCQSLSSLFNDSSESVNDLESNSESNTSPCEVAREKHQKSTDNKDYMYGNKRPIGVSDDDEFFDSDDEIEDVSTEVQVYIAKMRGINHRLFDYRIVNLSERDQTDPSEPSDEEKSNTIRRSKWENSMKQLVNKYSSAVEVKSVFDEEESSLETIFEKPFEGRLVFKTHYDLLWMQDVYKRFVLLFAMPFNLLHDPDETEFAYRESLVNPIIPKAFDDVSANIRFKTGEICMNAKEIEVGFLEVVGNAVLVDEKKRHDDLDKLLKAMVISIFYQRQYHLQRNATEEQLECIQSYGVLVYQRETTIYVMHFKEGLHIVDTLTNFIIPDSVDQAYVLAEIIEKTYFFKSRVMDYYLKLQKISRNVQNYTPSKEIPVQASPSKRAKTKYGQ</sequence>
<evidence type="ECO:0000313" key="2">
    <source>
        <dbReference type="EMBL" id="PKK58820.1"/>
    </source>
</evidence>
<dbReference type="Proteomes" id="UP000233469">
    <property type="component" value="Unassembled WGS sequence"/>
</dbReference>
<dbReference type="VEuPathDB" id="FungiDB:RhiirFUN_024840"/>
<organism evidence="2 3">
    <name type="scientific">Rhizophagus irregularis</name>
    <dbReference type="NCBI Taxonomy" id="588596"/>
    <lineage>
        <taxon>Eukaryota</taxon>
        <taxon>Fungi</taxon>
        <taxon>Fungi incertae sedis</taxon>
        <taxon>Mucoromycota</taxon>
        <taxon>Glomeromycotina</taxon>
        <taxon>Glomeromycetes</taxon>
        <taxon>Glomerales</taxon>
        <taxon>Glomeraceae</taxon>
        <taxon>Rhizophagus</taxon>
    </lineage>
</organism>
<feature type="region of interest" description="Disordered" evidence="1">
    <location>
        <begin position="163"/>
        <end position="223"/>
    </location>
</feature>
<feature type="compositionally biased region" description="Polar residues" evidence="1">
    <location>
        <begin position="189"/>
        <end position="202"/>
    </location>
</feature>
<dbReference type="VEuPathDB" id="FungiDB:RhiirA1_458942"/>
<evidence type="ECO:0000256" key="1">
    <source>
        <dbReference type="SAM" id="MobiDB-lite"/>
    </source>
</evidence>
<reference evidence="2 3" key="2">
    <citation type="submission" date="2017-10" db="EMBL/GenBank/DDBJ databases">
        <title>Extensive intraspecific genome diversity in a model arbuscular mycorrhizal fungus.</title>
        <authorList>
            <person name="Chen E.C.H."/>
            <person name="Morin E."/>
            <person name="Baudet D."/>
            <person name="Noel J."/>
            <person name="Ndikumana S."/>
            <person name="Charron P."/>
            <person name="St-Onge C."/>
            <person name="Giorgi J."/>
            <person name="Grigoriev I.V."/>
            <person name="Roux C."/>
            <person name="Martin F.M."/>
            <person name="Corradi N."/>
        </authorList>
    </citation>
    <scope>NUCLEOTIDE SEQUENCE [LARGE SCALE GENOMIC DNA]</scope>
    <source>
        <strain evidence="2 3">C2</strain>
    </source>
</reference>
<proteinExistence type="predicted"/>
<gene>
    <name evidence="2" type="ORF">RhiirC2_857608</name>
</gene>
<protein>
    <submittedName>
        <fullName evidence="2">Uncharacterized protein</fullName>
    </submittedName>
</protein>